<organism evidence="1 2">
    <name type="scientific">Actinomadura adrarensis</name>
    <dbReference type="NCBI Taxonomy" id="1819600"/>
    <lineage>
        <taxon>Bacteria</taxon>
        <taxon>Bacillati</taxon>
        <taxon>Actinomycetota</taxon>
        <taxon>Actinomycetes</taxon>
        <taxon>Streptosporangiales</taxon>
        <taxon>Thermomonosporaceae</taxon>
        <taxon>Actinomadura</taxon>
    </lineage>
</organism>
<evidence type="ECO:0000313" key="1">
    <source>
        <dbReference type="EMBL" id="MFD0857147.1"/>
    </source>
</evidence>
<gene>
    <name evidence="1" type="ORF">ACFQ07_33385</name>
</gene>
<evidence type="ECO:0000313" key="2">
    <source>
        <dbReference type="Proteomes" id="UP001597083"/>
    </source>
</evidence>
<keyword evidence="2" id="KW-1185">Reference proteome</keyword>
<dbReference type="Proteomes" id="UP001597083">
    <property type="component" value="Unassembled WGS sequence"/>
</dbReference>
<accession>A0ABW3CU96</accession>
<reference evidence="2" key="1">
    <citation type="journal article" date="2019" name="Int. J. Syst. Evol. Microbiol.">
        <title>The Global Catalogue of Microorganisms (GCM) 10K type strain sequencing project: providing services to taxonomists for standard genome sequencing and annotation.</title>
        <authorList>
            <consortium name="The Broad Institute Genomics Platform"/>
            <consortium name="The Broad Institute Genome Sequencing Center for Infectious Disease"/>
            <person name="Wu L."/>
            <person name="Ma J."/>
        </authorList>
    </citation>
    <scope>NUCLEOTIDE SEQUENCE [LARGE SCALE GENOMIC DNA]</scope>
    <source>
        <strain evidence="2">JCM 31696</strain>
    </source>
</reference>
<sequence length="84" mass="9187">VGRPDHLPWLMVGPDVQGNDDALARALQQHGLDPLAFPVYLSGHPLLRSRQIEAGVDITAVDRGFDAFEELMDEADAIRARLGI</sequence>
<comment type="caution">
    <text evidence="1">The sequence shown here is derived from an EMBL/GenBank/DDBJ whole genome shotgun (WGS) entry which is preliminary data.</text>
</comment>
<proteinExistence type="predicted"/>
<protein>
    <submittedName>
        <fullName evidence="1">Uncharacterized protein</fullName>
    </submittedName>
</protein>
<name>A0ABW3CU96_9ACTN</name>
<feature type="non-terminal residue" evidence="1">
    <location>
        <position position="1"/>
    </location>
</feature>
<dbReference type="EMBL" id="JBHTIR010004368">
    <property type="protein sequence ID" value="MFD0857147.1"/>
    <property type="molecule type" value="Genomic_DNA"/>
</dbReference>